<feature type="DNA-binding region" description="H-T-H motif" evidence="4">
    <location>
        <begin position="49"/>
        <end position="68"/>
    </location>
</feature>
<dbReference type="PANTHER" id="PTHR47506">
    <property type="entry name" value="TRANSCRIPTIONAL REGULATORY PROTEIN"/>
    <property type="match status" value="1"/>
</dbReference>
<dbReference type="Pfam" id="PF16925">
    <property type="entry name" value="TetR_C_13"/>
    <property type="match status" value="1"/>
</dbReference>
<dbReference type="InterPro" id="IPR036271">
    <property type="entry name" value="Tet_transcr_reg_TetR-rel_C_sf"/>
</dbReference>
<dbReference type="InterPro" id="IPR001647">
    <property type="entry name" value="HTH_TetR"/>
</dbReference>
<protein>
    <submittedName>
        <fullName evidence="6">TetR family transcriptional regulator</fullName>
    </submittedName>
</protein>
<dbReference type="SUPFAM" id="SSF48498">
    <property type="entry name" value="Tetracyclin repressor-like, C-terminal domain"/>
    <property type="match status" value="1"/>
</dbReference>
<dbReference type="EMBL" id="CP046171">
    <property type="protein sequence ID" value="QIS02391.1"/>
    <property type="molecule type" value="Genomic_DNA"/>
</dbReference>
<feature type="domain" description="HTH tetR-type" evidence="5">
    <location>
        <begin position="26"/>
        <end position="86"/>
    </location>
</feature>
<sequence length="235" mass="25634">MEIGPDSALLRRRPAEITDKRLLRGARTRETVLRHAVDLVSLDGLDGLSFGRLATESGLSKAGIQTLFKTKEALQLAAIDHARDLFIEAVVEPARSAPHGLPRLRTLIDYWLSYIEAPLFTGGCFWMAAVPEQDSRPGPVLDALLRDRRAWMRVLEHELRQAITAGELADLDAELAAFQIDSVLCATNTALRVGETAAIPRARRIVDGILGQAALCTTAKRRRNGNQVVPSGPTG</sequence>
<evidence type="ECO:0000256" key="3">
    <source>
        <dbReference type="ARBA" id="ARBA00023163"/>
    </source>
</evidence>
<evidence type="ECO:0000256" key="1">
    <source>
        <dbReference type="ARBA" id="ARBA00023015"/>
    </source>
</evidence>
<dbReference type="SUPFAM" id="SSF46689">
    <property type="entry name" value="Homeodomain-like"/>
    <property type="match status" value="1"/>
</dbReference>
<evidence type="ECO:0000313" key="7">
    <source>
        <dbReference type="Proteomes" id="UP000501705"/>
    </source>
</evidence>
<evidence type="ECO:0000259" key="5">
    <source>
        <dbReference type="PROSITE" id="PS50977"/>
    </source>
</evidence>
<dbReference type="Gene3D" id="1.10.357.10">
    <property type="entry name" value="Tetracycline Repressor, domain 2"/>
    <property type="match status" value="1"/>
</dbReference>
<name>A0A6G9XN69_NOCBR</name>
<accession>A0A6G9XN69</accession>
<dbReference type="InterPro" id="IPR009057">
    <property type="entry name" value="Homeodomain-like_sf"/>
</dbReference>
<dbReference type="PROSITE" id="PS50977">
    <property type="entry name" value="HTH_TETR_2"/>
    <property type="match status" value="1"/>
</dbReference>
<dbReference type="PANTHER" id="PTHR47506:SF6">
    <property type="entry name" value="HTH-TYPE TRANSCRIPTIONAL REPRESSOR NEMR"/>
    <property type="match status" value="1"/>
</dbReference>
<proteinExistence type="predicted"/>
<evidence type="ECO:0000313" key="6">
    <source>
        <dbReference type="EMBL" id="QIS02391.1"/>
    </source>
</evidence>
<evidence type="ECO:0000256" key="4">
    <source>
        <dbReference type="PROSITE-ProRule" id="PRU00335"/>
    </source>
</evidence>
<dbReference type="GO" id="GO:0003677">
    <property type="term" value="F:DNA binding"/>
    <property type="evidence" value="ECO:0007669"/>
    <property type="project" value="UniProtKB-UniRule"/>
</dbReference>
<dbReference type="RefSeq" id="WP_167461489.1">
    <property type="nucleotide sequence ID" value="NZ_CP046171.1"/>
</dbReference>
<gene>
    <name evidence="6" type="ORF">F5X71_08700</name>
</gene>
<dbReference type="InterPro" id="IPR011075">
    <property type="entry name" value="TetR_C"/>
</dbReference>
<dbReference type="Proteomes" id="UP000501705">
    <property type="component" value="Chromosome"/>
</dbReference>
<keyword evidence="3" id="KW-0804">Transcription</keyword>
<keyword evidence="2 4" id="KW-0238">DNA-binding</keyword>
<dbReference type="AlphaFoldDB" id="A0A6G9XN69"/>
<organism evidence="6 7">
    <name type="scientific">Nocardia brasiliensis</name>
    <dbReference type="NCBI Taxonomy" id="37326"/>
    <lineage>
        <taxon>Bacteria</taxon>
        <taxon>Bacillati</taxon>
        <taxon>Actinomycetota</taxon>
        <taxon>Actinomycetes</taxon>
        <taxon>Mycobacteriales</taxon>
        <taxon>Nocardiaceae</taxon>
        <taxon>Nocardia</taxon>
    </lineage>
</organism>
<evidence type="ECO:0000256" key="2">
    <source>
        <dbReference type="ARBA" id="ARBA00023125"/>
    </source>
</evidence>
<keyword evidence="1" id="KW-0805">Transcription regulation</keyword>
<dbReference type="Gene3D" id="1.10.10.60">
    <property type="entry name" value="Homeodomain-like"/>
    <property type="match status" value="1"/>
</dbReference>
<reference evidence="6 7" key="1">
    <citation type="journal article" date="2019" name="ACS Chem. Biol.">
        <title>Identification and Mobilization of a Cryptic Antibiotic Biosynthesis Gene Locus from a Human-Pathogenic Nocardia Isolate.</title>
        <authorList>
            <person name="Herisse M."/>
            <person name="Ishida K."/>
            <person name="Porter J.L."/>
            <person name="Howden B."/>
            <person name="Hertweck C."/>
            <person name="Stinear T.P."/>
            <person name="Pidot S.J."/>
        </authorList>
    </citation>
    <scope>NUCLEOTIDE SEQUENCE [LARGE SCALE GENOMIC DNA]</scope>
    <source>
        <strain evidence="6 7">AUSMDU00024985</strain>
    </source>
</reference>